<protein>
    <submittedName>
        <fullName evidence="1">Uncharacterized protein</fullName>
    </submittedName>
</protein>
<dbReference type="EMBL" id="JTEO01000004">
    <property type="protein sequence ID" value="MCQ6962780.1"/>
    <property type="molecule type" value="Genomic_DNA"/>
</dbReference>
<sequence length="175" mass="20079">MPSIEVIVTIRDIPLERSMQILDLLKGAVPAPTVDHICSTDTPCNPDLPTLEEVMKDLGEREKELDKPKRRPRAERGHSTYFHYVPVPGTMHLEWKDTQDGQVDLRYQNTRVRLSWRNAVTLSIIRNKQDRKAEIFKILRNEASNGSRITAVNQFVQAIIDERITAPITVEELVL</sequence>
<proteinExistence type="predicted"/>
<gene>
    <name evidence="1" type="ORF">PV02_06680</name>
</gene>
<reference evidence="1 2" key="1">
    <citation type="journal article" date="2011" name="Appl. Environ. Microbiol.">
        <title>Methanogenic archaea isolated from Taiwan's Chelungpu fault.</title>
        <authorList>
            <person name="Wu S.Y."/>
            <person name="Lai M.C."/>
        </authorList>
    </citation>
    <scope>NUCLEOTIDE SEQUENCE [LARGE SCALE GENOMIC DNA]</scope>
    <source>
        <strain evidence="1 2">St545Mb</strain>
    </source>
</reference>
<dbReference type="RefSeq" id="WP_256622619.1">
    <property type="nucleotide sequence ID" value="NZ_JTEO01000004.1"/>
</dbReference>
<name>A0AAE3KX03_9EURY</name>
<dbReference type="AlphaFoldDB" id="A0AAE3KX03"/>
<comment type="caution">
    <text evidence="1">The sequence shown here is derived from an EMBL/GenBank/DDBJ whole genome shotgun (WGS) entry which is preliminary data.</text>
</comment>
<keyword evidence="2" id="KW-1185">Reference proteome</keyword>
<dbReference type="Proteomes" id="UP001206983">
    <property type="component" value="Unassembled WGS sequence"/>
</dbReference>
<organism evidence="1 2">
    <name type="scientific">Methanolobus chelungpuianus</name>
    <dbReference type="NCBI Taxonomy" id="502115"/>
    <lineage>
        <taxon>Archaea</taxon>
        <taxon>Methanobacteriati</taxon>
        <taxon>Methanobacteriota</taxon>
        <taxon>Stenosarchaea group</taxon>
        <taxon>Methanomicrobia</taxon>
        <taxon>Methanosarcinales</taxon>
        <taxon>Methanosarcinaceae</taxon>
        <taxon>Methanolobus</taxon>
    </lineage>
</organism>
<evidence type="ECO:0000313" key="1">
    <source>
        <dbReference type="EMBL" id="MCQ6962780.1"/>
    </source>
</evidence>
<evidence type="ECO:0000313" key="2">
    <source>
        <dbReference type="Proteomes" id="UP001206983"/>
    </source>
</evidence>
<accession>A0AAE3KX03</accession>